<proteinExistence type="inferred from homology"/>
<dbReference type="InterPro" id="IPR051112">
    <property type="entry name" value="CWC26_splicing_factor"/>
</dbReference>
<dbReference type="GO" id="GO:0000398">
    <property type="term" value="P:mRNA splicing, via spliceosome"/>
    <property type="evidence" value="ECO:0007669"/>
    <property type="project" value="TreeGrafter"/>
</dbReference>
<reference evidence="4" key="1">
    <citation type="submission" date="2015-04" db="EMBL/GenBank/DDBJ databases">
        <title>The genome sequence of the plant pathogenic Rhizarian Plasmodiophora brassicae reveals insights in its biotrophic life cycle and the origin of chitin synthesis.</title>
        <authorList>
            <person name="Schwelm A."/>
            <person name="Fogelqvist J."/>
            <person name="Knaust A."/>
            <person name="Julke S."/>
            <person name="Lilja T."/>
            <person name="Dhandapani V."/>
            <person name="Bonilla-Rosso G."/>
            <person name="Karlsson M."/>
            <person name="Shevchenko A."/>
            <person name="Choi S.R."/>
            <person name="Kim H.G."/>
            <person name="Park J.Y."/>
            <person name="Lim Y.P."/>
            <person name="Ludwig-Muller J."/>
            <person name="Dixelius C."/>
        </authorList>
    </citation>
    <scope>NUCLEOTIDE SEQUENCE</scope>
    <source>
        <tissue evidence="4">Potato root galls</tissue>
    </source>
</reference>
<feature type="region of interest" description="Disordered" evidence="3">
    <location>
        <begin position="125"/>
        <end position="299"/>
    </location>
</feature>
<keyword evidence="2" id="KW-0175">Coiled coil</keyword>
<evidence type="ECO:0000256" key="2">
    <source>
        <dbReference type="SAM" id="Coils"/>
    </source>
</evidence>
<comment type="similarity">
    <text evidence="1">Belongs to the CWC26 family.</text>
</comment>
<evidence type="ECO:0000256" key="3">
    <source>
        <dbReference type="SAM" id="MobiDB-lite"/>
    </source>
</evidence>
<dbReference type="EMBL" id="HACM01002881">
    <property type="protein sequence ID" value="CRZ03323.1"/>
    <property type="molecule type" value="Transcribed_RNA"/>
</dbReference>
<dbReference type="Pfam" id="PF09736">
    <property type="entry name" value="Bud13"/>
    <property type="match status" value="1"/>
</dbReference>
<evidence type="ECO:0000313" key="4">
    <source>
        <dbReference type="EMBL" id="CRZ03323.1"/>
    </source>
</evidence>
<dbReference type="PANTHER" id="PTHR31809">
    <property type="entry name" value="BUD13 HOMOLOG"/>
    <property type="match status" value="1"/>
</dbReference>
<organism evidence="4">
    <name type="scientific">Spongospora subterranea</name>
    <dbReference type="NCBI Taxonomy" id="70186"/>
    <lineage>
        <taxon>Eukaryota</taxon>
        <taxon>Sar</taxon>
        <taxon>Rhizaria</taxon>
        <taxon>Endomyxa</taxon>
        <taxon>Phytomyxea</taxon>
        <taxon>Plasmodiophorida</taxon>
        <taxon>Plasmodiophoridae</taxon>
        <taxon>Spongospora</taxon>
    </lineage>
</organism>
<sequence length="497" mass="56591">MTSKAEYLKRYLSSGDGDKGGLNKQGSKKRKVKKGDLKIIEQYDDIEADLNRIRRLKREEELAAAVALKEERETSNRIIAERRMQMRLQDGSGWTQIVGSAKPLLKYGINKREDLMATGIGKHEEALPSIESSPYKGRRVDAPDSSPARRDFRDSSDLSTTRRHRSDSPDLSPDRAAYSRDVPLPRADSPDLSPTRRLRADSPDLSFARRRRADSPDLPPARRSRAVSPILSPARRSRADSPDLSPARKRRVNSLDSAHTKSERPSSPDLSPARRPQSDCSKSTARMQTGSMSITNTSPVQFDHPKTIVRDIHGRVVNVDKAIAEQELLKQEEAAKKEMFWSSGIVQKEEQIARRIAINTESATPFARTVNDVEMNNELKEATRFGDPMFFQMQEKRKKEAQERIDQQSKKLEKQRRKLAKAGVILEDPTVLQEQMVKPRRRPVYVGPAWVNRYGICPGYRWDGVDRTNGWEITRFEIEAKRQATQVTAYHYSVEDM</sequence>
<feature type="compositionally biased region" description="Basic and acidic residues" evidence="3">
    <location>
        <begin position="138"/>
        <end position="156"/>
    </location>
</feature>
<name>A0A0H5QMX6_9EUKA</name>
<feature type="compositionally biased region" description="Polar residues" evidence="3">
    <location>
        <begin position="278"/>
        <end position="299"/>
    </location>
</feature>
<dbReference type="GO" id="GO:0005684">
    <property type="term" value="C:U2-type spliceosomal complex"/>
    <property type="evidence" value="ECO:0007669"/>
    <property type="project" value="TreeGrafter"/>
</dbReference>
<dbReference type="PANTHER" id="PTHR31809:SF0">
    <property type="entry name" value="BUD13 HOMOLOG"/>
    <property type="match status" value="1"/>
</dbReference>
<accession>A0A0H5QMX6</accession>
<dbReference type="InterPro" id="IPR018609">
    <property type="entry name" value="Bud13"/>
</dbReference>
<protein>
    <recommendedName>
        <fullName evidence="5">BUD13 homolog</fullName>
    </recommendedName>
</protein>
<feature type="region of interest" description="Disordered" evidence="3">
    <location>
        <begin position="10"/>
        <end position="29"/>
    </location>
</feature>
<feature type="coiled-coil region" evidence="2">
    <location>
        <begin position="391"/>
        <end position="422"/>
    </location>
</feature>
<dbReference type="GO" id="GO:0070274">
    <property type="term" value="C:RES complex"/>
    <property type="evidence" value="ECO:0007669"/>
    <property type="project" value="TreeGrafter"/>
</dbReference>
<dbReference type="AlphaFoldDB" id="A0A0H5QMX6"/>
<evidence type="ECO:0000256" key="1">
    <source>
        <dbReference type="ARBA" id="ARBA00011069"/>
    </source>
</evidence>
<evidence type="ECO:0008006" key="5">
    <source>
        <dbReference type="Google" id="ProtNLM"/>
    </source>
</evidence>
<dbReference type="GO" id="GO:0003723">
    <property type="term" value="F:RNA binding"/>
    <property type="evidence" value="ECO:0007669"/>
    <property type="project" value="TreeGrafter"/>
</dbReference>